<dbReference type="Pfam" id="PF12554">
    <property type="entry name" value="MOZART1"/>
    <property type="match status" value="1"/>
</dbReference>
<dbReference type="EMBL" id="CP143787">
    <property type="protein sequence ID" value="WVN88242.1"/>
    <property type="molecule type" value="Genomic_DNA"/>
</dbReference>
<comment type="function">
    <text evidence="1">Required for gamma-tubulin complex recruitment to the microtubule organizing center (MTOC).</text>
</comment>
<evidence type="ECO:0000313" key="9">
    <source>
        <dbReference type="Proteomes" id="UP000094043"/>
    </source>
</evidence>
<dbReference type="GO" id="GO:0090307">
    <property type="term" value="P:mitotic spindle assembly"/>
    <property type="evidence" value="ECO:0007669"/>
    <property type="project" value="TreeGrafter"/>
</dbReference>
<dbReference type="GO" id="GO:0033566">
    <property type="term" value="P:gamma-tubulin complex localization"/>
    <property type="evidence" value="ECO:0007669"/>
    <property type="project" value="InterPro"/>
</dbReference>
<name>A0AAJ8JTU3_9TREE</name>
<evidence type="ECO:0000256" key="3">
    <source>
        <dbReference type="ARBA" id="ARBA00011015"/>
    </source>
</evidence>
<evidence type="ECO:0000256" key="5">
    <source>
        <dbReference type="ARBA" id="ARBA00022490"/>
    </source>
</evidence>
<organism evidence="8 9">
    <name type="scientific">Cryptococcus depauperatus CBS 7841</name>
    <dbReference type="NCBI Taxonomy" id="1295531"/>
    <lineage>
        <taxon>Eukaryota</taxon>
        <taxon>Fungi</taxon>
        <taxon>Dikarya</taxon>
        <taxon>Basidiomycota</taxon>
        <taxon>Agaricomycotina</taxon>
        <taxon>Tremellomycetes</taxon>
        <taxon>Tremellales</taxon>
        <taxon>Cryptococcaceae</taxon>
        <taxon>Cryptococcus</taxon>
    </lineage>
</organism>
<protein>
    <recommendedName>
        <fullName evidence="4">Mitotic-spindle organizing protein 1</fullName>
    </recommendedName>
    <alternativeName>
        <fullName evidence="7">Mitotic-spindle organizing protein associated with a ring of gamma-tubulin 1</fullName>
    </alternativeName>
</protein>
<dbReference type="AlphaFoldDB" id="A0AAJ8JTU3"/>
<dbReference type="GO" id="GO:0051415">
    <property type="term" value="P:microtubule nucleation by interphase microtubule organizing center"/>
    <property type="evidence" value="ECO:0007669"/>
    <property type="project" value="TreeGrafter"/>
</dbReference>
<gene>
    <name evidence="8" type="ORF">L203_103443</name>
</gene>
<evidence type="ECO:0000256" key="4">
    <source>
        <dbReference type="ARBA" id="ARBA00016992"/>
    </source>
</evidence>
<dbReference type="GO" id="GO:0031021">
    <property type="term" value="C:interphase microtubule organizing center"/>
    <property type="evidence" value="ECO:0007669"/>
    <property type="project" value="TreeGrafter"/>
</dbReference>
<dbReference type="GO" id="GO:0005819">
    <property type="term" value="C:spindle"/>
    <property type="evidence" value="ECO:0007669"/>
    <property type="project" value="TreeGrafter"/>
</dbReference>
<proteinExistence type="inferred from homology"/>
<dbReference type="RefSeq" id="XP_066068942.1">
    <property type="nucleotide sequence ID" value="XM_066212845.1"/>
</dbReference>
<reference evidence="8" key="2">
    <citation type="journal article" date="2022" name="Elife">
        <title>Obligate sexual reproduction of a homothallic fungus closely related to the Cryptococcus pathogenic species complex.</title>
        <authorList>
            <person name="Passer A.R."/>
            <person name="Clancey S.A."/>
            <person name="Shea T."/>
            <person name="David-Palma M."/>
            <person name="Averette A.F."/>
            <person name="Boekhout T."/>
            <person name="Porcel B.M."/>
            <person name="Nowrousian M."/>
            <person name="Cuomo C.A."/>
            <person name="Sun S."/>
            <person name="Heitman J."/>
            <person name="Coelho M.A."/>
        </authorList>
    </citation>
    <scope>NUCLEOTIDE SEQUENCE</scope>
    <source>
        <strain evidence="8">CBS 7841</strain>
    </source>
</reference>
<keyword evidence="5" id="KW-0963">Cytoplasm</keyword>
<dbReference type="GO" id="GO:0000931">
    <property type="term" value="C:gamma-tubulin ring complex"/>
    <property type="evidence" value="ECO:0007669"/>
    <property type="project" value="InterPro"/>
</dbReference>
<evidence type="ECO:0000256" key="1">
    <source>
        <dbReference type="ARBA" id="ARBA00003060"/>
    </source>
</evidence>
<evidence type="ECO:0000256" key="7">
    <source>
        <dbReference type="ARBA" id="ARBA00029810"/>
    </source>
</evidence>
<accession>A0AAJ8JTU3</accession>
<sequence>MVASMQEEASLRNANDTIDTLYDLSQLLQIGLEKTTLLICVGLIEQGANPDTLAAVIQDLREENEALKLEKSSQSV</sequence>
<dbReference type="GO" id="GO:0044732">
    <property type="term" value="C:mitotic spindle pole body"/>
    <property type="evidence" value="ECO:0007669"/>
    <property type="project" value="TreeGrafter"/>
</dbReference>
<comment type="similarity">
    <text evidence="3">Belongs to the MOZART1 family.</text>
</comment>
<keyword evidence="6" id="KW-0206">Cytoskeleton</keyword>
<reference evidence="8" key="1">
    <citation type="submission" date="2016-06" db="EMBL/GenBank/DDBJ databases">
        <authorList>
            <person name="Cuomo C."/>
            <person name="Litvintseva A."/>
            <person name="Heitman J."/>
            <person name="Chen Y."/>
            <person name="Sun S."/>
            <person name="Springer D."/>
            <person name="Dromer F."/>
            <person name="Young S."/>
            <person name="Zeng Q."/>
            <person name="Chapman S."/>
            <person name="Gujja S."/>
            <person name="Saif S."/>
            <person name="Birren B."/>
        </authorList>
    </citation>
    <scope>NUCLEOTIDE SEQUENCE</scope>
    <source>
        <strain evidence="8">CBS 7841</strain>
    </source>
</reference>
<keyword evidence="9" id="KW-1185">Reference proteome</keyword>
<evidence type="ECO:0000256" key="6">
    <source>
        <dbReference type="ARBA" id="ARBA00023212"/>
    </source>
</evidence>
<evidence type="ECO:0000256" key="2">
    <source>
        <dbReference type="ARBA" id="ARBA00004267"/>
    </source>
</evidence>
<evidence type="ECO:0000313" key="8">
    <source>
        <dbReference type="EMBL" id="WVN88242.1"/>
    </source>
</evidence>
<dbReference type="PANTHER" id="PTHR28520">
    <property type="entry name" value="MITOTIC-SPINDLE ORGANIZING PROTEIN 1"/>
    <property type="match status" value="1"/>
</dbReference>
<dbReference type="Proteomes" id="UP000094043">
    <property type="component" value="Chromosome 4"/>
</dbReference>
<dbReference type="GeneID" id="91087654"/>
<comment type="subcellular location">
    <subcellularLocation>
        <location evidence="2">Cytoplasm</location>
        <location evidence="2">Cytoskeleton</location>
        <location evidence="2">Microtubule organizing center</location>
    </subcellularLocation>
</comment>
<dbReference type="InterPro" id="IPR022214">
    <property type="entry name" value="MZT1"/>
</dbReference>
<reference evidence="8" key="3">
    <citation type="submission" date="2024-01" db="EMBL/GenBank/DDBJ databases">
        <authorList>
            <person name="Coelho M.A."/>
            <person name="David-Palma M."/>
            <person name="Shea T."/>
            <person name="Sun S."/>
            <person name="Cuomo C.A."/>
            <person name="Heitman J."/>
        </authorList>
    </citation>
    <scope>NUCLEOTIDE SEQUENCE</scope>
    <source>
        <strain evidence="8">CBS 7841</strain>
    </source>
</reference>
<dbReference type="PANTHER" id="PTHR28520:SF2">
    <property type="entry name" value="MITOTIC-SPINDLE ORGANIZING PROTEIN 1"/>
    <property type="match status" value="1"/>
</dbReference>
<dbReference type="KEGG" id="cdep:91087654"/>